<protein>
    <recommendedName>
        <fullName evidence="6">ARMC9 CTLH-like domain-containing protein</fullName>
    </recommendedName>
</protein>
<feature type="coiled-coil region" evidence="5">
    <location>
        <begin position="201"/>
        <end position="235"/>
    </location>
</feature>
<dbReference type="EMBL" id="JAPDFW010000044">
    <property type="protein sequence ID" value="KAJ5078896.1"/>
    <property type="molecule type" value="Genomic_DNA"/>
</dbReference>
<evidence type="ECO:0000259" key="6">
    <source>
        <dbReference type="Pfam" id="PF23138"/>
    </source>
</evidence>
<evidence type="ECO:0000313" key="8">
    <source>
        <dbReference type="Proteomes" id="UP001149090"/>
    </source>
</evidence>
<dbReference type="Proteomes" id="UP001149090">
    <property type="component" value="Unassembled WGS sequence"/>
</dbReference>
<dbReference type="GO" id="GO:0141039">
    <property type="term" value="F:phosphatidylinositol 3-kinase inhibitor activity"/>
    <property type="evidence" value="ECO:0007669"/>
    <property type="project" value="InterPro"/>
</dbReference>
<dbReference type="OrthoDB" id="193023at2759"/>
<proteinExistence type="inferred from homology"/>
<dbReference type="GO" id="GO:0031901">
    <property type="term" value="C:early endosome membrane"/>
    <property type="evidence" value="ECO:0007669"/>
    <property type="project" value="TreeGrafter"/>
</dbReference>
<evidence type="ECO:0000256" key="2">
    <source>
        <dbReference type="ARBA" id="ARBA00004603"/>
    </source>
</evidence>
<gene>
    <name evidence="7" type="ORF">M0811_04619</name>
</gene>
<keyword evidence="8" id="KW-1185">Reference proteome</keyword>
<dbReference type="InterPro" id="IPR056327">
    <property type="entry name" value="ARMC9_CTLH-like_dom"/>
</dbReference>
<evidence type="ECO:0000256" key="3">
    <source>
        <dbReference type="ARBA" id="ARBA00006128"/>
    </source>
</evidence>
<comment type="similarity">
    <text evidence="3">Belongs to the WD repeat WDR91 family.</text>
</comment>
<dbReference type="GO" id="GO:0031902">
    <property type="term" value="C:late endosome membrane"/>
    <property type="evidence" value="ECO:0007669"/>
    <property type="project" value="TreeGrafter"/>
</dbReference>
<dbReference type="AlphaFoldDB" id="A0A9Q0RFH6"/>
<comment type="caution">
    <text evidence="7">The sequence shown here is derived from an EMBL/GenBank/DDBJ whole genome shotgun (WGS) entry which is preliminary data.</text>
</comment>
<feature type="domain" description="ARMC9 CTLH-like" evidence="6">
    <location>
        <begin position="60"/>
        <end position="177"/>
    </location>
</feature>
<accession>A0A9Q0RFH6</accession>
<dbReference type="GO" id="GO:0045022">
    <property type="term" value="P:early endosome to late endosome transport"/>
    <property type="evidence" value="ECO:0007669"/>
    <property type="project" value="InterPro"/>
</dbReference>
<comment type="subcellular location">
    <subcellularLocation>
        <location evidence="1">Early endosome</location>
    </subcellularLocation>
    <subcellularLocation>
        <location evidence="2">Late endosome</location>
    </subcellularLocation>
</comment>
<dbReference type="PANTHER" id="PTHR13083:SF3">
    <property type="entry name" value="WD REPEAT-CONTAINING PROTEIN 91"/>
    <property type="match status" value="1"/>
</dbReference>
<reference evidence="7" key="1">
    <citation type="submission" date="2022-10" db="EMBL/GenBank/DDBJ databases">
        <title>Novel sulphate-reducing endosymbionts in the free-living metamonad Anaeramoeba.</title>
        <authorList>
            <person name="Jerlstrom-Hultqvist J."/>
            <person name="Cepicka I."/>
            <person name="Gallot-Lavallee L."/>
            <person name="Salas-Leiva D."/>
            <person name="Curtis B.A."/>
            <person name="Zahonova K."/>
            <person name="Pipaliya S."/>
            <person name="Dacks J."/>
            <person name="Roger A.J."/>
        </authorList>
    </citation>
    <scope>NUCLEOTIDE SEQUENCE</scope>
    <source>
        <strain evidence="7">BMAN</strain>
    </source>
</reference>
<keyword evidence="5" id="KW-0175">Coiled coil</keyword>
<evidence type="ECO:0000313" key="7">
    <source>
        <dbReference type="EMBL" id="KAJ5078896.1"/>
    </source>
</evidence>
<keyword evidence="4" id="KW-0967">Endosome</keyword>
<dbReference type="InterPro" id="IPR039724">
    <property type="entry name" value="WDR91"/>
</dbReference>
<name>A0A9Q0RFH6_ANAIG</name>
<evidence type="ECO:0000256" key="5">
    <source>
        <dbReference type="SAM" id="Coils"/>
    </source>
</evidence>
<organism evidence="7 8">
    <name type="scientific">Anaeramoeba ignava</name>
    <name type="common">Anaerobic marine amoeba</name>
    <dbReference type="NCBI Taxonomy" id="1746090"/>
    <lineage>
        <taxon>Eukaryota</taxon>
        <taxon>Metamonada</taxon>
        <taxon>Anaeramoebidae</taxon>
        <taxon>Anaeramoeba</taxon>
    </lineage>
</organism>
<dbReference type="PANTHER" id="PTHR13083">
    <property type="entry name" value="WD REPEAT-CONTAINING PROTEIN 91"/>
    <property type="match status" value="1"/>
</dbReference>
<dbReference type="GO" id="GO:0051898">
    <property type="term" value="P:negative regulation of phosphatidylinositol 3-kinase/protein kinase B signal transduction"/>
    <property type="evidence" value="ECO:0007669"/>
    <property type="project" value="InterPro"/>
</dbReference>
<sequence length="243" mass="28797">MNSLTNNSILQNSIKYCDELTLEYLKFRGFDKTVESIENEIKTNKIQELSSSKIVEEIFTMIYSYDATGLFDFWNHLDKLFYEYLDTKIAKMMKNLKSSLIKFYIVNCIQNKALKELNGFFSLYSDILVEDNEFSTWLALPYIHQPEKDPRFSAFFTKRWIETLKISLSNFLQSLFQKLPRPKILHLHSEKLEKKGLACYLKSLEFESENLQNQVTFLEMKLSNLKKKIKNNSKRKTKTIKEN</sequence>
<evidence type="ECO:0000256" key="1">
    <source>
        <dbReference type="ARBA" id="ARBA00004412"/>
    </source>
</evidence>
<dbReference type="Pfam" id="PF23138">
    <property type="entry name" value="CTLH_Armc9"/>
    <property type="match status" value="1"/>
</dbReference>
<evidence type="ECO:0000256" key="4">
    <source>
        <dbReference type="ARBA" id="ARBA00022753"/>
    </source>
</evidence>